<dbReference type="PANTHER" id="PTHR21363:SF0">
    <property type="entry name" value="PREPHENATE DEHYDROGENASE [NADP(+)]"/>
    <property type="match status" value="1"/>
</dbReference>
<dbReference type="Proteomes" id="UP001460888">
    <property type="component" value="Unassembled WGS sequence"/>
</dbReference>
<dbReference type="RefSeq" id="WP_353108473.1">
    <property type="nucleotide sequence ID" value="NZ_APND01000001.1"/>
</dbReference>
<dbReference type="Gene3D" id="1.10.3660.10">
    <property type="entry name" value="6-phosphogluconate dehydrogenase C-terminal like domain"/>
    <property type="match status" value="1"/>
</dbReference>
<dbReference type="InterPro" id="IPR036291">
    <property type="entry name" value="NAD(P)-bd_dom_sf"/>
</dbReference>
<evidence type="ECO:0000256" key="1">
    <source>
        <dbReference type="ARBA" id="ARBA00023002"/>
    </source>
</evidence>
<dbReference type="Pfam" id="PF20463">
    <property type="entry name" value="PDH_C"/>
    <property type="match status" value="1"/>
</dbReference>
<dbReference type="Gene3D" id="3.40.50.720">
    <property type="entry name" value="NAD(P)-binding Rossmann-like Domain"/>
    <property type="match status" value="1"/>
</dbReference>
<dbReference type="InterPro" id="IPR046825">
    <property type="entry name" value="PDH_C"/>
</dbReference>
<dbReference type="EMBL" id="APND01000001">
    <property type="protein sequence ID" value="MES1927785.1"/>
    <property type="molecule type" value="Genomic_DNA"/>
</dbReference>
<dbReference type="InterPro" id="IPR003099">
    <property type="entry name" value="Prephen_DH"/>
</dbReference>
<dbReference type="InterPro" id="IPR050812">
    <property type="entry name" value="Preph/Arog_dehydrog"/>
</dbReference>
<evidence type="ECO:0000313" key="4">
    <source>
        <dbReference type="Proteomes" id="UP001460888"/>
    </source>
</evidence>
<dbReference type="PROSITE" id="PS51176">
    <property type="entry name" value="PDH_ADH"/>
    <property type="match status" value="1"/>
</dbReference>
<reference evidence="3 4" key="1">
    <citation type="submission" date="2013-03" db="EMBL/GenBank/DDBJ databases">
        <title>Salinisphaera dokdonensis CL-ES53 Genome Sequencing.</title>
        <authorList>
            <person name="Li C."/>
            <person name="Lai Q."/>
            <person name="Shao Z."/>
        </authorList>
    </citation>
    <scope>NUCLEOTIDE SEQUENCE [LARGE SCALE GENOMIC DNA]</scope>
    <source>
        <strain evidence="3 4">CL-ES53</strain>
    </source>
</reference>
<keyword evidence="4" id="KW-1185">Reference proteome</keyword>
<comment type="caution">
    <text evidence="3">The sequence shown here is derived from an EMBL/GenBank/DDBJ whole genome shotgun (WGS) entry which is preliminary data.</text>
</comment>
<feature type="domain" description="Prephenate/arogenate dehydrogenase" evidence="2">
    <location>
        <begin position="11"/>
        <end position="296"/>
    </location>
</feature>
<sequence>MSAARDKLAAERISVIGLGLIGGSIVRGLRAAGYTGPIQAGVADAAEAKRAVELGLVDRAETDTAKAVAGATLVVVAVPIGAMGAVFAELAGAIAPGAVVTDTGSTKLSVIENARAGMGPGIGHYVPGHPIAGTERSGLDAGFAQLFDGRRVILTPTPETDADALSRVEALWSVLGARVSEMDAAHHDEVLAATSHLPHVLAFTLVDTLARMAERTEIFEYAAGGFTDFTRIASSNPELWSDIVTANHDAILPVLERYIGDLEAVRTAIASGERATLAATFGRAKDARDGLAAERG</sequence>
<proteinExistence type="predicted"/>
<organism evidence="3 4">
    <name type="scientific">Salinisphaera dokdonensis CL-ES53</name>
    <dbReference type="NCBI Taxonomy" id="1304272"/>
    <lineage>
        <taxon>Bacteria</taxon>
        <taxon>Pseudomonadati</taxon>
        <taxon>Pseudomonadota</taxon>
        <taxon>Gammaproteobacteria</taxon>
        <taxon>Salinisphaerales</taxon>
        <taxon>Salinisphaeraceae</taxon>
        <taxon>Salinisphaera</taxon>
    </lineage>
</organism>
<name>A0ABV2AVX6_9GAMM</name>
<dbReference type="Pfam" id="PF02153">
    <property type="entry name" value="PDH_N"/>
    <property type="match status" value="1"/>
</dbReference>
<dbReference type="InterPro" id="IPR046826">
    <property type="entry name" value="PDH_N"/>
</dbReference>
<dbReference type="SUPFAM" id="SSF48179">
    <property type="entry name" value="6-phosphogluconate dehydrogenase C-terminal domain-like"/>
    <property type="match status" value="1"/>
</dbReference>
<dbReference type="PANTHER" id="PTHR21363">
    <property type="entry name" value="PREPHENATE DEHYDROGENASE"/>
    <property type="match status" value="1"/>
</dbReference>
<protein>
    <submittedName>
        <fullName evidence="3">Prephenate dehydrogenase</fullName>
    </submittedName>
</protein>
<accession>A0ABV2AVX6</accession>
<dbReference type="InterPro" id="IPR008927">
    <property type="entry name" value="6-PGluconate_DH-like_C_sf"/>
</dbReference>
<gene>
    <name evidence="3" type="ORF">SADO_00975</name>
</gene>
<keyword evidence="1" id="KW-0560">Oxidoreductase</keyword>
<evidence type="ECO:0000313" key="3">
    <source>
        <dbReference type="EMBL" id="MES1927785.1"/>
    </source>
</evidence>
<dbReference type="SUPFAM" id="SSF51735">
    <property type="entry name" value="NAD(P)-binding Rossmann-fold domains"/>
    <property type="match status" value="1"/>
</dbReference>
<evidence type="ECO:0000259" key="2">
    <source>
        <dbReference type="PROSITE" id="PS51176"/>
    </source>
</evidence>